<organism evidence="1 2">
    <name type="scientific">Flavonifractor plautii ATCC 29863</name>
    <dbReference type="NCBI Taxonomy" id="411475"/>
    <lineage>
        <taxon>Bacteria</taxon>
        <taxon>Bacillati</taxon>
        <taxon>Bacillota</taxon>
        <taxon>Clostridia</taxon>
        <taxon>Eubacteriales</taxon>
        <taxon>Oscillospiraceae</taxon>
        <taxon>Flavonifractor</taxon>
    </lineage>
</organism>
<reference evidence="1 2" key="1">
    <citation type="submission" date="2011-08" db="EMBL/GenBank/DDBJ databases">
        <authorList>
            <person name="Weinstock G."/>
            <person name="Sodergren E."/>
            <person name="Clifton S."/>
            <person name="Fulton L."/>
            <person name="Fulton B."/>
            <person name="Courtney L."/>
            <person name="Fronick C."/>
            <person name="Harrison M."/>
            <person name="Strong C."/>
            <person name="Farmer C."/>
            <person name="Delahaunty K."/>
            <person name="Markovic C."/>
            <person name="Hall O."/>
            <person name="Minx P."/>
            <person name="Tomlinson C."/>
            <person name="Mitreva M."/>
            <person name="Hou S."/>
            <person name="Chen J."/>
            <person name="Wollam A."/>
            <person name="Pepin K.H."/>
            <person name="Johnson M."/>
            <person name="Bhonagiri V."/>
            <person name="Zhang X."/>
            <person name="Suruliraj S."/>
            <person name="Warren W."/>
            <person name="Chinwalla A."/>
            <person name="Mardis E.R."/>
            <person name="Wilson R.K."/>
        </authorList>
    </citation>
    <scope>NUCLEOTIDE SEQUENCE [LARGE SCALE GENOMIC DNA]</scope>
    <source>
        <strain evidence="1 2">ATCC 29863</strain>
    </source>
</reference>
<gene>
    <name evidence="1" type="ORF">HMPREF0372_02501</name>
</gene>
<dbReference type="AlphaFoldDB" id="G9YSJ3"/>
<name>G9YSJ3_FLAPL</name>
<evidence type="ECO:0000313" key="1">
    <source>
        <dbReference type="EMBL" id="EHM46128.1"/>
    </source>
</evidence>
<proteinExistence type="predicted"/>
<dbReference type="EMBL" id="AGCK01000209">
    <property type="protein sequence ID" value="EHM46128.1"/>
    <property type="molecule type" value="Genomic_DNA"/>
</dbReference>
<comment type="caution">
    <text evidence="1">The sequence shown here is derived from an EMBL/GenBank/DDBJ whole genome shotgun (WGS) entry which is preliminary data.</text>
</comment>
<dbReference type="HOGENOM" id="CLU_3287706_0_0_9"/>
<evidence type="ECO:0000313" key="2">
    <source>
        <dbReference type="Proteomes" id="UP000004459"/>
    </source>
</evidence>
<accession>G9YSJ3</accession>
<sequence length="40" mass="4707">MVELIQNRIPPGPLFSLTRLLYNEAKLFSRNAMKTARRFL</sequence>
<protein>
    <submittedName>
        <fullName evidence="1">Uncharacterized protein</fullName>
    </submittedName>
</protein>
<dbReference type="Proteomes" id="UP000004459">
    <property type="component" value="Unassembled WGS sequence"/>
</dbReference>